<dbReference type="RefSeq" id="WP_212703428.1">
    <property type="nucleotide sequence ID" value="NZ_CP073581.1"/>
</dbReference>
<sequence length="248" mass="26521">MKFGKGRSAVTVNVPTREALFRTIRARFADGTGFALATLNLDHLTKLPVDDAFASAYRAQDLVVADGRPIIWLSRLARQPVALMPGSDLVLPLSAEAARAGVPIALMGSSDSALAGAKAALERDVPGLNVAYTHAPPYGFDPTGADAVQICEELNKSGARLCFIALGAPKQEIFAAFARGRCPAVGFASIGAGLDFLSGHQVRAPRIMRALALEWLWRAGQSPRRMVPRYAKCFAILPGLAVQAWRQR</sequence>
<evidence type="ECO:0000256" key="2">
    <source>
        <dbReference type="ARBA" id="ARBA00022679"/>
    </source>
</evidence>
<keyword evidence="2" id="KW-0808">Transferase</keyword>
<dbReference type="AlphaFoldDB" id="A0A975JB60"/>
<reference evidence="3" key="1">
    <citation type="submission" date="2021-04" db="EMBL/GenBank/DDBJ databases">
        <title>Complete genome sequence for Sulfitobacter sp. strain JK7-1.</title>
        <authorList>
            <person name="Park S.-J."/>
        </authorList>
    </citation>
    <scope>NUCLEOTIDE SEQUENCE</scope>
    <source>
        <strain evidence="3">JK7-1</strain>
    </source>
</reference>
<organism evidence="3 4">
    <name type="scientific">Sulfitobacter albidus</name>
    <dbReference type="NCBI Taxonomy" id="2829501"/>
    <lineage>
        <taxon>Bacteria</taxon>
        <taxon>Pseudomonadati</taxon>
        <taxon>Pseudomonadota</taxon>
        <taxon>Alphaproteobacteria</taxon>
        <taxon>Rhodobacterales</taxon>
        <taxon>Roseobacteraceae</taxon>
        <taxon>Sulfitobacter</taxon>
    </lineage>
</organism>
<evidence type="ECO:0000313" key="4">
    <source>
        <dbReference type="Proteomes" id="UP000683291"/>
    </source>
</evidence>
<keyword evidence="1" id="KW-0328">Glycosyltransferase</keyword>
<evidence type="ECO:0000256" key="1">
    <source>
        <dbReference type="ARBA" id="ARBA00022676"/>
    </source>
</evidence>
<proteinExistence type="predicted"/>
<name>A0A975JB60_9RHOB</name>
<dbReference type="CDD" id="cd06533">
    <property type="entry name" value="Glyco_transf_WecG_TagA"/>
    <property type="match status" value="1"/>
</dbReference>
<dbReference type="EMBL" id="CP073581">
    <property type="protein sequence ID" value="QUJ75223.1"/>
    <property type="molecule type" value="Genomic_DNA"/>
</dbReference>
<dbReference type="PANTHER" id="PTHR34136:SF1">
    <property type="entry name" value="UDP-N-ACETYL-D-MANNOSAMINURONIC ACID TRANSFERASE"/>
    <property type="match status" value="1"/>
</dbReference>
<gene>
    <name evidence="3" type="ORF">KDD17_09345</name>
</gene>
<protein>
    <submittedName>
        <fullName evidence="3">WecB/TagA/CpsF family glycosyltransferase</fullName>
    </submittedName>
</protein>
<dbReference type="Proteomes" id="UP000683291">
    <property type="component" value="Chromosome 1"/>
</dbReference>
<dbReference type="Pfam" id="PF03808">
    <property type="entry name" value="Glyco_tran_WecG"/>
    <property type="match status" value="1"/>
</dbReference>
<dbReference type="NCBIfam" id="TIGR00696">
    <property type="entry name" value="wecG_tagA_cpsF"/>
    <property type="match status" value="1"/>
</dbReference>
<evidence type="ECO:0000313" key="3">
    <source>
        <dbReference type="EMBL" id="QUJ75223.1"/>
    </source>
</evidence>
<accession>A0A975JB60</accession>
<dbReference type="KEGG" id="sual:KDD17_09345"/>
<keyword evidence="4" id="KW-1185">Reference proteome</keyword>
<dbReference type="GO" id="GO:0016758">
    <property type="term" value="F:hexosyltransferase activity"/>
    <property type="evidence" value="ECO:0007669"/>
    <property type="project" value="TreeGrafter"/>
</dbReference>
<dbReference type="InterPro" id="IPR004629">
    <property type="entry name" value="WecG_TagA_CpsF"/>
</dbReference>
<dbReference type="PANTHER" id="PTHR34136">
    <property type="match status" value="1"/>
</dbReference>